<keyword evidence="1" id="KW-0812">Transmembrane</keyword>
<sequence>MRMKAAIHSQNIHSGFSLIEMLMTLSILGIMTSLALAWFGGDVGAVRQARDQRNAQTLCTLCQSVEAAGINLAAEESTALDVLRRLVEGVTIQKGALKGRTFQLPGLGKEELEAASRYITIQDGQVRYEPNGQVTPGQTPSGEQI</sequence>
<accession>A0ABP9NY05</accession>
<keyword evidence="1" id="KW-1133">Transmembrane helix</keyword>
<organism evidence="2 3">
    <name type="scientific">Prosthecobacter algae</name>
    <dbReference type="NCBI Taxonomy" id="1144682"/>
    <lineage>
        <taxon>Bacteria</taxon>
        <taxon>Pseudomonadati</taxon>
        <taxon>Verrucomicrobiota</taxon>
        <taxon>Verrucomicrobiia</taxon>
        <taxon>Verrucomicrobiales</taxon>
        <taxon>Verrucomicrobiaceae</taxon>
        <taxon>Prosthecobacter</taxon>
    </lineage>
</organism>
<dbReference type="EMBL" id="BAABIA010000002">
    <property type="protein sequence ID" value="GAA5136556.1"/>
    <property type="molecule type" value="Genomic_DNA"/>
</dbReference>
<evidence type="ECO:0008006" key="4">
    <source>
        <dbReference type="Google" id="ProtNLM"/>
    </source>
</evidence>
<protein>
    <recommendedName>
        <fullName evidence="4">Prepilin-type N-terminal cleavage/methylation domain-containing protein</fullName>
    </recommendedName>
</protein>
<evidence type="ECO:0000313" key="2">
    <source>
        <dbReference type="EMBL" id="GAA5136556.1"/>
    </source>
</evidence>
<name>A0ABP9NY05_9BACT</name>
<dbReference type="NCBIfam" id="TIGR02532">
    <property type="entry name" value="IV_pilin_GFxxxE"/>
    <property type="match status" value="1"/>
</dbReference>
<dbReference type="SUPFAM" id="SSF54523">
    <property type="entry name" value="Pili subunits"/>
    <property type="match status" value="1"/>
</dbReference>
<evidence type="ECO:0000313" key="3">
    <source>
        <dbReference type="Proteomes" id="UP001499852"/>
    </source>
</evidence>
<dbReference type="Pfam" id="PF07963">
    <property type="entry name" value="N_methyl"/>
    <property type="match status" value="1"/>
</dbReference>
<comment type="caution">
    <text evidence="2">The sequence shown here is derived from an EMBL/GenBank/DDBJ whole genome shotgun (WGS) entry which is preliminary data.</text>
</comment>
<evidence type="ECO:0000256" key="1">
    <source>
        <dbReference type="SAM" id="Phobius"/>
    </source>
</evidence>
<gene>
    <name evidence="2" type="ORF">GCM10023213_11810</name>
</gene>
<feature type="transmembrane region" description="Helical" evidence="1">
    <location>
        <begin position="21"/>
        <end position="40"/>
    </location>
</feature>
<dbReference type="PROSITE" id="PS00409">
    <property type="entry name" value="PROKAR_NTER_METHYL"/>
    <property type="match status" value="1"/>
</dbReference>
<keyword evidence="3" id="KW-1185">Reference proteome</keyword>
<dbReference type="InterPro" id="IPR012902">
    <property type="entry name" value="N_methyl_site"/>
</dbReference>
<proteinExistence type="predicted"/>
<reference evidence="3" key="1">
    <citation type="journal article" date="2019" name="Int. J. Syst. Evol. Microbiol.">
        <title>The Global Catalogue of Microorganisms (GCM) 10K type strain sequencing project: providing services to taxonomists for standard genome sequencing and annotation.</title>
        <authorList>
            <consortium name="The Broad Institute Genomics Platform"/>
            <consortium name="The Broad Institute Genome Sequencing Center for Infectious Disease"/>
            <person name="Wu L."/>
            <person name="Ma J."/>
        </authorList>
    </citation>
    <scope>NUCLEOTIDE SEQUENCE [LARGE SCALE GENOMIC DNA]</scope>
    <source>
        <strain evidence="3">JCM 18053</strain>
    </source>
</reference>
<dbReference type="Proteomes" id="UP001499852">
    <property type="component" value="Unassembled WGS sequence"/>
</dbReference>
<keyword evidence="1" id="KW-0472">Membrane</keyword>
<dbReference type="InterPro" id="IPR045584">
    <property type="entry name" value="Pilin-like"/>
</dbReference>